<reference evidence="2 3" key="1">
    <citation type="submission" date="2013-08" db="EMBL/GenBank/DDBJ databases">
        <title>Genome sequencing of Cellulomonas bogoriensis 69B4.</title>
        <authorList>
            <person name="Chen F."/>
            <person name="Li Y."/>
            <person name="Wang G."/>
        </authorList>
    </citation>
    <scope>NUCLEOTIDE SEQUENCE [LARGE SCALE GENOMIC DNA]</scope>
    <source>
        <strain evidence="2 3">69B4</strain>
    </source>
</reference>
<keyword evidence="1" id="KW-0812">Transmembrane</keyword>
<dbReference type="EMBL" id="AXCZ01000240">
    <property type="protein sequence ID" value="KGM08870.1"/>
    <property type="molecule type" value="Genomic_DNA"/>
</dbReference>
<accession>A0A0A0BLX2</accession>
<name>A0A0A0BLX2_9CELL</name>
<organism evidence="2 3">
    <name type="scientific">Cellulomonas bogoriensis 69B4 = DSM 16987</name>
    <dbReference type="NCBI Taxonomy" id="1386082"/>
    <lineage>
        <taxon>Bacteria</taxon>
        <taxon>Bacillati</taxon>
        <taxon>Actinomycetota</taxon>
        <taxon>Actinomycetes</taxon>
        <taxon>Micrococcales</taxon>
        <taxon>Cellulomonadaceae</taxon>
        <taxon>Cellulomonas</taxon>
    </lineage>
</organism>
<evidence type="ECO:0000313" key="2">
    <source>
        <dbReference type="EMBL" id="KGM08870.1"/>
    </source>
</evidence>
<keyword evidence="3" id="KW-1185">Reference proteome</keyword>
<evidence type="ECO:0000313" key="3">
    <source>
        <dbReference type="Proteomes" id="UP000054314"/>
    </source>
</evidence>
<dbReference type="OrthoDB" id="10000158at2"/>
<comment type="caution">
    <text evidence="2">The sequence shown here is derived from an EMBL/GenBank/DDBJ whole genome shotgun (WGS) entry which is preliminary data.</text>
</comment>
<dbReference type="AlphaFoldDB" id="A0A0A0BLX2"/>
<gene>
    <name evidence="2" type="ORF">N869_09485</name>
</gene>
<sequence length="76" mass="8180">MAHIARHDDDIRTVTIHPVAGHRADSAPGSEEEARERLRSTIPVLVSVVMLFGLVVGAALVAREVADLGVWLVSSR</sequence>
<keyword evidence="1" id="KW-1133">Transmembrane helix</keyword>
<dbReference type="RefSeq" id="WP_035062591.1">
    <property type="nucleotide sequence ID" value="NZ_AXCZ01000240.1"/>
</dbReference>
<protein>
    <submittedName>
        <fullName evidence="2">Uncharacterized protein</fullName>
    </submittedName>
</protein>
<dbReference type="Proteomes" id="UP000054314">
    <property type="component" value="Unassembled WGS sequence"/>
</dbReference>
<proteinExistence type="predicted"/>
<evidence type="ECO:0000256" key="1">
    <source>
        <dbReference type="SAM" id="Phobius"/>
    </source>
</evidence>
<keyword evidence="1" id="KW-0472">Membrane</keyword>
<feature type="transmembrane region" description="Helical" evidence="1">
    <location>
        <begin position="42"/>
        <end position="62"/>
    </location>
</feature>